<accession>A0ABW9RXH5</accession>
<organism evidence="2 3">
    <name type="scientific">Fulvivirga kasyanovii</name>
    <dbReference type="NCBI Taxonomy" id="396812"/>
    <lineage>
        <taxon>Bacteria</taxon>
        <taxon>Pseudomonadati</taxon>
        <taxon>Bacteroidota</taxon>
        <taxon>Cytophagia</taxon>
        <taxon>Cytophagales</taxon>
        <taxon>Fulvivirgaceae</taxon>
        <taxon>Fulvivirga</taxon>
    </lineage>
</organism>
<dbReference type="Gene3D" id="3.90.1720.10">
    <property type="entry name" value="endopeptidase domain like (from Nostoc punctiforme)"/>
    <property type="match status" value="1"/>
</dbReference>
<dbReference type="NCBIfam" id="TIGR02594">
    <property type="entry name" value="TIGR02594 family protein"/>
    <property type="match status" value="1"/>
</dbReference>
<evidence type="ECO:0000259" key="1">
    <source>
        <dbReference type="Pfam" id="PF05257"/>
    </source>
</evidence>
<feature type="domain" description="Peptidase C51" evidence="1">
    <location>
        <begin position="41"/>
        <end position="120"/>
    </location>
</feature>
<reference evidence="2 3" key="1">
    <citation type="submission" date="2019-02" db="EMBL/GenBank/DDBJ databases">
        <authorList>
            <person name="Goldberg S.R."/>
            <person name="Haltli B.A."/>
            <person name="Correa H."/>
            <person name="Russell K.G."/>
        </authorList>
    </citation>
    <scope>NUCLEOTIDE SEQUENCE [LARGE SCALE GENOMIC DNA]</scope>
    <source>
        <strain evidence="2 3">JCM 16186</strain>
    </source>
</reference>
<sequence>MIPLINIALSQYGVKEVPGKLHNPTIINYSWETGFKGIIDDETSWCSVFMNWCALKAGLQRSKQATARSWLKVGQVIRTAPKPGDIVIFWRESPASWKGHVGIFISYSEDKKLIYCLGGNQSNMVCIAPYEASKLLGFRRLLKA</sequence>
<evidence type="ECO:0000313" key="2">
    <source>
        <dbReference type="EMBL" id="MTI28972.1"/>
    </source>
</evidence>
<proteinExistence type="predicted"/>
<dbReference type="InterPro" id="IPR007921">
    <property type="entry name" value="CHAP_dom"/>
</dbReference>
<dbReference type="SUPFAM" id="SSF54001">
    <property type="entry name" value="Cysteine proteinases"/>
    <property type="match status" value="1"/>
</dbReference>
<comment type="caution">
    <text evidence="2">The sequence shown here is derived from an EMBL/GenBank/DDBJ whole genome shotgun (WGS) entry which is preliminary data.</text>
</comment>
<dbReference type="Pfam" id="PF05257">
    <property type="entry name" value="CHAP"/>
    <property type="match status" value="1"/>
</dbReference>
<keyword evidence="3" id="KW-1185">Reference proteome</keyword>
<name>A0ABW9RXH5_9BACT</name>
<dbReference type="Proteomes" id="UP000798808">
    <property type="component" value="Unassembled WGS sequence"/>
</dbReference>
<evidence type="ECO:0000313" key="3">
    <source>
        <dbReference type="Proteomes" id="UP000798808"/>
    </source>
</evidence>
<dbReference type="InterPro" id="IPR013423">
    <property type="entry name" value="CHP02594"/>
</dbReference>
<dbReference type="EMBL" id="SMLW01000676">
    <property type="protein sequence ID" value="MTI28972.1"/>
    <property type="molecule type" value="Genomic_DNA"/>
</dbReference>
<dbReference type="RefSeq" id="WP_155177014.1">
    <property type="nucleotide sequence ID" value="NZ_BAAAFL010000012.1"/>
</dbReference>
<gene>
    <name evidence="2" type="ORF">E1163_28685</name>
</gene>
<protein>
    <submittedName>
        <fullName evidence="2">TIGR02594 family protein</fullName>
    </submittedName>
</protein>
<dbReference type="InterPro" id="IPR038765">
    <property type="entry name" value="Papain-like_cys_pep_sf"/>
</dbReference>